<evidence type="ECO:0000313" key="4">
    <source>
        <dbReference type="Proteomes" id="UP001597046"/>
    </source>
</evidence>
<evidence type="ECO:0000313" key="3">
    <source>
        <dbReference type="EMBL" id="MFD1056636.1"/>
    </source>
</evidence>
<dbReference type="SUPFAM" id="SSF56801">
    <property type="entry name" value="Acetyl-CoA synthetase-like"/>
    <property type="match status" value="1"/>
</dbReference>
<feature type="domain" description="AMP-binding enzyme C-terminal" evidence="2">
    <location>
        <begin position="467"/>
        <end position="542"/>
    </location>
</feature>
<dbReference type="InterPro" id="IPR025110">
    <property type="entry name" value="AMP-bd_C"/>
</dbReference>
<dbReference type="InterPro" id="IPR020845">
    <property type="entry name" value="AMP-binding_CS"/>
</dbReference>
<dbReference type="Pfam" id="PF00501">
    <property type="entry name" value="AMP-binding"/>
    <property type="match status" value="1"/>
</dbReference>
<dbReference type="Gene3D" id="3.40.50.12780">
    <property type="entry name" value="N-terminal domain of ligase-like"/>
    <property type="match status" value="1"/>
</dbReference>
<protein>
    <submittedName>
        <fullName evidence="3">AMP-binding protein</fullName>
    </submittedName>
</protein>
<dbReference type="InterPro" id="IPR042099">
    <property type="entry name" value="ANL_N_sf"/>
</dbReference>
<name>A0ABW3N1B1_9MICO</name>
<dbReference type="InterPro" id="IPR000873">
    <property type="entry name" value="AMP-dep_synth/lig_dom"/>
</dbReference>
<keyword evidence="4" id="KW-1185">Reference proteome</keyword>
<dbReference type="Proteomes" id="UP001597046">
    <property type="component" value="Unassembled WGS sequence"/>
</dbReference>
<accession>A0ABW3N1B1</accession>
<gene>
    <name evidence="3" type="ORF">ACFQ2V_20210</name>
</gene>
<sequence length="560" mass="59660">MNISTPSAQRSLSLPPGSVVTEAQARARFESGEWSDRSLAQFLGDAVAAHPDRIAAISIDHNGDAVREMTYAEIDLMSRQVAAGLQKMGVKPRDVVTVMMTNCAEFVAVVYGIMRAGATYSGIPITYGAHEVEVMTRKAGTKVLIVSRHLAGKDILSAAVPAEVRDNPSITLVVAGPAAEGALSLEDMLQPESDFTPVPVDPLAIAQLGFTSGTTSEPKAVMNLQATLDVVVRGWAAHVGHDSYGTPVRNLVMSPVGHATGFMWGPLLTVHLGGTAVLVEKWSPQLGARIIADTAITTMVGSPTFLIDLLTTGGLTRSTAPSLKLVVVAGAPIPRPLMREAETVLGCDVIPAWGMTEFGIAISGRPGLGDINRDSDGIPVAAAQVSIRDVDDRESLDGVVGNLWLRGAGMFVGYYGQEDATRSQLDGEGWFSTGDTAYRSANGSITIAGRTKDIIIRGGENIPVAMVESLIFQHPSVTEVAVVGYPDPRLGERACAFVRLRPDDTLDLEGLRTFLTEAGLARRYFPERLEVIDELPKTMSGKIRKVDLRGSLAHERDTDD</sequence>
<dbReference type="InterPro" id="IPR045851">
    <property type="entry name" value="AMP-bd_C_sf"/>
</dbReference>
<dbReference type="Gene3D" id="3.30.300.30">
    <property type="match status" value="1"/>
</dbReference>
<organism evidence="3 4">
    <name type="scientific">Terrabacter terrigena</name>
    <dbReference type="NCBI Taxonomy" id="574718"/>
    <lineage>
        <taxon>Bacteria</taxon>
        <taxon>Bacillati</taxon>
        <taxon>Actinomycetota</taxon>
        <taxon>Actinomycetes</taxon>
        <taxon>Micrococcales</taxon>
        <taxon>Intrasporangiaceae</taxon>
        <taxon>Terrabacter</taxon>
    </lineage>
</organism>
<feature type="domain" description="AMP-dependent synthetase/ligase" evidence="1">
    <location>
        <begin position="46"/>
        <end position="415"/>
    </location>
</feature>
<dbReference type="PANTHER" id="PTHR43767">
    <property type="entry name" value="LONG-CHAIN-FATTY-ACID--COA LIGASE"/>
    <property type="match status" value="1"/>
</dbReference>
<dbReference type="Pfam" id="PF13193">
    <property type="entry name" value="AMP-binding_C"/>
    <property type="match status" value="1"/>
</dbReference>
<dbReference type="PANTHER" id="PTHR43767:SF1">
    <property type="entry name" value="NONRIBOSOMAL PEPTIDE SYNTHASE PES1 (EUROFUNG)-RELATED"/>
    <property type="match status" value="1"/>
</dbReference>
<dbReference type="InterPro" id="IPR050237">
    <property type="entry name" value="ATP-dep_AMP-bd_enzyme"/>
</dbReference>
<proteinExistence type="predicted"/>
<reference evidence="4" key="1">
    <citation type="journal article" date="2019" name="Int. J. Syst. Evol. Microbiol.">
        <title>The Global Catalogue of Microorganisms (GCM) 10K type strain sequencing project: providing services to taxonomists for standard genome sequencing and annotation.</title>
        <authorList>
            <consortium name="The Broad Institute Genomics Platform"/>
            <consortium name="The Broad Institute Genome Sequencing Center for Infectious Disease"/>
            <person name="Wu L."/>
            <person name="Ma J."/>
        </authorList>
    </citation>
    <scope>NUCLEOTIDE SEQUENCE [LARGE SCALE GENOMIC DNA]</scope>
    <source>
        <strain evidence="4">CCUG 57508</strain>
    </source>
</reference>
<dbReference type="RefSeq" id="WP_386054744.1">
    <property type="nucleotide sequence ID" value="NZ_JBHTKH010000022.1"/>
</dbReference>
<comment type="caution">
    <text evidence="3">The sequence shown here is derived from an EMBL/GenBank/DDBJ whole genome shotgun (WGS) entry which is preliminary data.</text>
</comment>
<dbReference type="EMBL" id="JBHTKH010000022">
    <property type="protein sequence ID" value="MFD1056636.1"/>
    <property type="molecule type" value="Genomic_DNA"/>
</dbReference>
<evidence type="ECO:0000259" key="2">
    <source>
        <dbReference type="Pfam" id="PF13193"/>
    </source>
</evidence>
<dbReference type="PROSITE" id="PS00455">
    <property type="entry name" value="AMP_BINDING"/>
    <property type="match status" value="1"/>
</dbReference>
<evidence type="ECO:0000259" key="1">
    <source>
        <dbReference type="Pfam" id="PF00501"/>
    </source>
</evidence>